<evidence type="ECO:0000313" key="2">
    <source>
        <dbReference type="Proteomes" id="UP001501222"/>
    </source>
</evidence>
<organism evidence="1 2">
    <name type="scientific">Kribbella ginsengisoli</name>
    <dbReference type="NCBI Taxonomy" id="363865"/>
    <lineage>
        <taxon>Bacteria</taxon>
        <taxon>Bacillati</taxon>
        <taxon>Actinomycetota</taxon>
        <taxon>Actinomycetes</taxon>
        <taxon>Propionibacteriales</taxon>
        <taxon>Kribbellaceae</taxon>
        <taxon>Kribbella</taxon>
    </lineage>
</organism>
<sequence length="106" mass="10215">MSPGGFDSVAAGLGGVTDGCSELDGGVLLLGAVAGVEAGVLAGVLAEPEGGAVAVPPPLLHPVTIRATTLTATPAGRQCFICTLPVRTSDASDARKHQVSGLPAAG</sequence>
<gene>
    <name evidence="1" type="ORF">GCM10022235_64250</name>
</gene>
<reference evidence="2" key="1">
    <citation type="journal article" date="2019" name="Int. J. Syst. Evol. Microbiol.">
        <title>The Global Catalogue of Microorganisms (GCM) 10K type strain sequencing project: providing services to taxonomists for standard genome sequencing and annotation.</title>
        <authorList>
            <consortium name="The Broad Institute Genomics Platform"/>
            <consortium name="The Broad Institute Genome Sequencing Center for Infectious Disease"/>
            <person name="Wu L."/>
            <person name="Ma J."/>
        </authorList>
    </citation>
    <scope>NUCLEOTIDE SEQUENCE [LARGE SCALE GENOMIC DNA]</scope>
    <source>
        <strain evidence="2">JCM 16928</strain>
    </source>
</reference>
<proteinExistence type="predicted"/>
<keyword evidence="2" id="KW-1185">Reference proteome</keyword>
<comment type="caution">
    <text evidence="1">The sequence shown here is derived from an EMBL/GenBank/DDBJ whole genome shotgun (WGS) entry which is preliminary data.</text>
</comment>
<evidence type="ECO:0000313" key="1">
    <source>
        <dbReference type="EMBL" id="GAA3584920.1"/>
    </source>
</evidence>
<protein>
    <submittedName>
        <fullName evidence="1">Uncharacterized protein</fullName>
    </submittedName>
</protein>
<accession>A0ABP6YJZ3</accession>
<dbReference type="Proteomes" id="UP001501222">
    <property type="component" value="Unassembled WGS sequence"/>
</dbReference>
<dbReference type="EMBL" id="BAABAA010000011">
    <property type="protein sequence ID" value="GAA3584920.1"/>
    <property type="molecule type" value="Genomic_DNA"/>
</dbReference>
<name>A0ABP6YJZ3_9ACTN</name>